<gene>
    <name evidence="2" type="ORF">ACFOVU_27075</name>
</gene>
<dbReference type="EMBL" id="JBHSBH010000015">
    <property type="protein sequence ID" value="MFC3999606.1"/>
    <property type="molecule type" value="Genomic_DNA"/>
</dbReference>
<keyword evidence="3" id="KW-1185">Reference proteome</keyword>
<accession>A0ABV8FTW1</accession>
<evidence type="ECO:0000313" key="2">
    <source>
        <dbReference type="EMBL" id="MFC3999606.1"/>
    </source>
</evidence>
<protein>
    <submittedName>
        <fullName evidence="2">Thioesterase family protein</fullName>
    </submittedName>
</protein>
<dbReference type="InterPro" id="IPR029069">
    <property type="entry name" value="HotDog_dom_sf"/>
</dbReference>
<dbReference type="SUPFAM" id="SSF54637">
    <property type="entry name" value="Thioesterase/thiol ester dehydrase-isomerase"/>
    <property type="match status" value="1"/>
</dbReference>
<dbReference type="Proteomes" id="UP001595847">
    <property type="component" value="Unassembled WGS sequence"/>
</dbReference>
<dbReference type="PANTHER" id="PTHR36934:SF1">
    <property type="entry name" value="THIOESTERASE DOMAIN-CONTAINING PROTEIN"/>
    <property type="match status" value="1"/>
</dbReference>
<dbReference type="InterPro" id="IPR054485">
    <property type="entry name" value="FlK-like_dom"/>
</dbReference>
<comment type="caution">
    <text evidence="2">The sequence shown here is derived from an EMBL/GenBank/DDBJ whole genome shotgun (WGS) entry which is preliminary data.</text>
</comment>
<evidence type="ECO:0000313" key="3">
    <source>
        <dbReference type="Proteomes" id="UP001595847"/>
    </source>
</evidence>
<reference evidence="3" key="1">
    <citation type="journal article" date="2019" name="Int. J. Syst. Evol. Microbiol.">
        <title>The Global Catalogue of Microorganisms (GCM) 10K type strain sequencing project: providing services to taxonomists for standard genome sequencing and annotation.</title>
        <authorList>
            <consortium name="The Broad Institute Genomics Platform"/>
            <consortium name="The Broad Institute Genome Sequencing Center for Infectious Disease"/>
            <person name="Wu L."/>
            <person name="Ma J."/>
        </authorList>
    </citation>
    <scope>NUCLEOTIDE SEQUENCE [LARGE SCALE GENOMIC DNA]</scope>
    <source>
        <strain evidence="3">TBRC 1826</strain>
    </source>
</reference>
<evidence type="ECO:0000259" key="1">
    <source>
        <dbReference type="Pfam" id="PF22636"/>
    </source>
</evidence>
<dbReference type="Pfam" id="PF22636">
    <property type="entry name" value="FlK"/>
    <property type="match status" value="1"/>
</dbReference>
<sequence length="131" mass="14276">MSHSVTAGTTRTAHRVVEERHCTRRGEHHIFSTPNLVLFLEETAIEALADHIGEHQSSVGSRVDIAHTAPTLLGQSVAITATVTEVDRRRVVFSITAHDGADEVASGSHERFIVDLDKFGARLDAKSDALR</sequence>
<proteinExistence type="predicted"/>
<dbReference type="PIRSF" id="PIRSF014972">
    <property type="entry name" value="FlK"/>
    <property type="match status" value="1"/>
</dbReference>
<dbReference type="RefSeq" id="WP_378538098.1">
    <property type="nucleotide sequence ID" value="NZ_JBHSBH010000015.1"/>
</dbReference>
<organism evidence="2 3">
    <name type="scientific">Nocardiopsis sediminis</name>
    <dbReference type="NCBI Taxonomy" id="1778267"/>
    <lineage>
        <taxon>Bacteria</taxon>
        <taxon>Bacillati</taxon>
        <taxon>Actinomycetota</taxon>
        <taxon>Actinomycetes</taxon>
        <taxon>Streptosporangiales</taxon>
        <taxon>Nocardiopsidaceae</taxon>
        <taxon>Nocardiopsis</taxon>
    </lineage>
</organism>
<dbReference type="PANTHER" id="PTHR36934">
    <property type="entry name" value="BLR0278 PROTEIN"/>
    <property type="match status" value="1"/>
</dbReference>
<dbReference type="Gene3D" id="3.10.129.10">
    <property type="entry name" value="Hotdog Thioesterase"/>
    <property type="match status" value="1"/>
</dbReference>
<name>A0ABV8FTW1_9ACTN</name>
<feature type="domain" description="Fluoroacetyl-CoA-specific thioesterase-like" evidence="1">
    <location>
        <begin position="25"/>
        <end position="115"/>
    </location>
</feature>
<dbReference type="InterPro" id="IPR025540">
    <property type="entry name" value="FlK"/>
</dbReference>